<dbReference type="Gene3D" id="1.10.150.510">
    <property type="entry name" value="Receptor activity modifying family"/>
    <property type="match status" value="1"/>
</dbReference>
<dbReference type="GO" id="GO:0043235">
    <property type="term" value="C:receptor complex"/>
    <property type="evidence" value="ECO:0007669"/>
    <property type="project" value="TreeGrafter"/>
</dbReference>
<feature type="transmembrane region" description="Helical" evidence="14">
    <location>
        <begin position="12"/>
        <end position="36"/>
    </location>
</feature>
<dbReference type="EMBL" id="AFYH01083843">
    <property type="status" value="NOT_ANNOTATED_CDS"/>
    <property type="molecule type" value="Genomic_DNA"/>
</dbReference>
<dbReference type="InterPro" id="IPR006985">
    <property type="entry name" value="RAMP"/>
</dbReference>
<evidence type="ECO:0000256" key="9">
    <source>
        <dbReference type="ARBA" id="ARBA00023157"/>
    </source>
</evidence>
<dbReference type="GO" id="GO:0031623">
    <property type="term" value="P:receptor internalization"/>
    <property type="evidence" value="ECO:0007669"/>
    <property type="project" value="TreeGrafter"/>
</dbReference>
<comment type="subcellular location">
    <subcellularLocation>
        <location evidence="1">Cell membrane</location>
        <topology evidence="1">Single-pass type I membrane protein</topology>
    </subcellularLocation>
</comment>
<dbReference type="GO" id="GO:0032870">
    <property type="term" value="P:cellular response to hormone stimulus"/>
    <property type="evidence" value="ECO:0007669"/>
    <property type="project" value="TreeGrafter"/>
</dbReference>
<dbReference type="GO" id="GO:0006886">
    <property type="term" value="P:intracellular protein transport"/>
    <property type="evidence" value="ECO:0007669"/>
    <property type="project" value="InterPro"/>
</dbReference>
<dbReference type="EMBL" id="AFYH01083846">
    <property type="status" value="NOT_ANNOTATED_CDS"/>
    <property type="molecule type" value="Genomic_DNA"/>
</dbReference>
<dbReference type="GO" id="GO:0008277">
    <property type="term" value="P:regulation of G protein-coupled receptor signaling pathway"/>
    <property type="evidence" value="ECO:0007669"/>
    <property type="project" value="InterPro"/>
</dbReference>
<dbReference type="EMBL" id="AFYH01083841">
    <property type="status" value="NOT_ANNOTATED_CDS"/>
    <property type="molecule type" value="Genomic_DNA"/>
</dbReference>
<dbReference type="GO" id="GO:0009986">
    <property type="term" value="C:cell surface"/>
    <property type="evidence" value="ECO:0007669"/>
    <property type="project" value="TreeGrafter"/>
</dbReference>
<evidence type="ECO:0000313" key="16">
    <source>
        <dbReference type="Proteomes" id="UP000008672"/>
    </source>
</evidence>
<evidence type="ECO:0000256" key="1">
    <source>
        <dbReference type="ARBA" id="ARBA00004251"/>
    </source>
</evidence>
<organism evidence="15 16">
    <name type="scientific">Latimeria chalumnae</name>
    <name type="common">Coelacanth</name>
    <dbReference type="NCBI Taxonomy" id="7897"/>
    <lineage>
        <taxon>Eukaryota</taxon>
        <taxon>Metazoa</taxon>
        <taxon>Chordata</taxon>
        <taxon>Craniata</taxon>
        <taxon>Vertebrata</taxon>
        <taxon>Euteleostomi</taxon>
        <taxon>Coelacanthiformes</taxon>
        <taxon>Coelacanthidae</taxon>
        <taxon>Latimeria</taxon>
    </lineage>
</organism>
<comment type="function">
    <text evidence="12">Accessory protein that interacts with and modulates the function of G-protein coupled receptors including calcitonin gene-related peptide type 1 receptor (CALCRL) and calcitonin receptor (CALCR). Required for the transport of CALCRL to the plasma membrane. Together with CALCRL, form the receptor complex for the calcitonin gene-related peptides CGRP1/CALCA and CGRP2/CALCB. Together with CALCR, form the AMYR1 receptor complex for amylin/IAPP and CGRP1/CALCA.</text>
</comment>
<evidence type="ECO:0000313" key="15">
    <source>
        <dbReference type="Ensembl" id="ENSLACP00000006786.1"/>
    </source>
</evidence>
<dbReference type="GO" id="GO:0072659">
    <property type="term" value="P:protein localization to plasma membrane"/>
    <property type="evidence" value="ECO:0007669"/>
    <property type="project" value="TreeGrafter"/>
</dbReference>
<evidence type="ECO:0000256" key="13">
    <source>
        <dbReference type="ARBA" id="ARBA00049674"/>
    </source>
</evidence>
<reference evidence="15" key="2">
    <citation type="submission" date="2025-08" db="UniProtKB">
        <authorList>
            <consortium name="Ensembl"/>
        </authorList>
    </citation>
    <scope>IDENTIFICATION</scope>
</reference>
<dbReference type="GO" id="GO:0005886">
    <property type="term" value="C:plasma membrane"/>
    <property type="evidence" value="ECO:0007669"/>
    <property type="project" value="UniProtKB-SubCell"/>
</dbReference>
<evidence type="ECO:0000256" key="7">
    <source>
        <dbReference type="ARBA" id="ARBA00022989"/>
    </source>
</evidence>
<dbReference type="OMA" id="CYWPNRM"/>
<evidence type="ECO:0000256" key="12">
    <source>
        <dbReference type="ARBA" id="ARBA00049570"/>
    </source>
</evidence>
<keyword evidence="16" id="KW-1185">Reference proteome</keyword>
<comment type="subunit">
    <text evidence="13">Heterodimer of CALCRL and RAMP1; the interaction induces allosteric modulation of CALCRL function and CGRP1/CALCA and CGRP2/CALCB ligand specificity. Heterodimer of CALCR and RAMP1; interaction forms the AMYR1 receptor complex for amylin/IAPP and CGRP1/CALCA ligands.</text>
</comment>
<dbReference type="InParanoid" id="H3AAW5"/>
<keyword evidence="4" id="KW-1003">Cell membrane</keyword>
<evidence type="ECO:0000256" key="11">
    <source>
        <dbReference type="ARBA" id="ARBA00041071"/>
    </source>
</evidence>
<evidence type="ECO:0000256" key="10">
    <source>
        <dbReference type="ARBA" id="ARBA00023170"/>
    </source>
</evidence>
<protein>
    <recommendedName>
        <fullName evidence="11">Receptor activity-modifying protein 1</fullName>
    </recommendedName>
</protein>
<dbReference type="Pfam" id="PF04901">
    <property type="entry name" value="RAMP"/>
    <property type="match status" value="1"/>
</dbReference>
<evidence type="ECO:0000256" key="2">
    <source>
        <dbReference type="ARBA" id="ARBA00007087"/>
    </source>
</evidence>
<dbReference type="PANTHER" id="PTHR14076">
    <property type="entry name" value="RECEPTOR ACTIVITY MODIFYING PROTEIN RAMP"/>
    <property type="match status" value="1"/>
</dbReference>
<keyword evidence="3" id="KW-0813">Transport</keyword>
<dbReference type="GO" id="GO:0007186">
    <property type="term" value="P:G protein-coupled receptor signaling pathway"/>
    <property type="evidence" value="ECO:0007669"/>
    <property type="project" value="TreeGrafter"/>
</dbReference>
<evidence type="ECO:0000256" key="8">
    <source>
        <dbReference type="ARBA" id="ARBA00023136"/>
    </source>
</evidence>
<proteinExistence type="inferred from homology"/>
<dbReference type="PANTHER" id="PTHR14076:SF3">
    <property type="entry name" value="RECEPTOR ACTIVITY-MODIFYING PROTEIN 1"/>
    <property type="match status" value="1"/>
</dbReference>
<keyword evidence="10" id="KW-0675">Receptor</keyword>
<dbReference type="OrthoDB" id="10007519at2759"/>
<dbReference type="GO" id="GO:0015026">
    <property type="term" value="F:coreceptor activity"/>
    <property type="evidence" value="ECO:0007669"/>
    <property type="project" value="InterPro"/>
</dbReference>
<gene>
    <name evidence="15" type="primary">RAMP1</name>
</gene>
<dbReference type="Proteomes" id="UP000008672">
    <property type="component" value="Unassembled WGS sequence"/>
</dbReference>
<name>H3AAW5_LATCH</name>
<dbReference type="STRING" id="7897.ENSLACP00000006786"/>
<dbReference type="EMBL" id="AFYH01083844">
    <property type="status" value="NOT_ANNOTATED_CDS"/>
    <property type="molecule type" value="Genomic_DNA"/>
</dbReference>
<sequence length="149" mass="17452">MGLNLLAVSRNLLLWFFVAHHFIVVTACDEGMYTYTMEDLCLKKFKFEMQDLGQRYWCDWDLTISPYRDLTNCTLLIANMLNCYWPNQLVDKFFLNVHRDYFKNCSLSGRSPSDPPNNILCPFIVLPILVTLIMTALVVWRSKRNEGIV</sequence>
<dbReference type="RefSeq" id="XP_005997459.1">
    <property type="nucleotide sequence ID" value="XM_005997397.3"/>
</dbReference>
<accession>H3AAW5</accession>
<dbReference type="eggNOG" id="ENOG502S0TC">
    <property type="taxonomic scope" value="Eukaryota"/>
</dbReference>
<dbReference type="EMBL" id="AFYH01083847">
    <property type="status" value="NOT_ANNOTATED_CDS"/>
    <property type="molecule type" value="Genomic_DNA"/>
</dbReference>
<feature type="transmembrane region" description="Helical" evidence="14">
    <location>
        <begin position="119"/>
        <end position="140"/>
    </location>
</feature>
<dbReference type="GeneTree" id="ENSGT00940000159224"/>
<dbReference type="EMBL" id="AFYH01083848">
    <property type="status" value="NOT_ANNOTATED_CDS"/>
    <property type="molecule type" value="Genomic_DNA"/>
</dbReference>
<evidence type="ECO:0000256" key="5">
    <source>
        <dbReference type="ARBA" id="ARBA00022692"/>
    </source>
</evidence>
<comment type="similarity">
    <text evidence="2">Belongs to the RAMP family.</text>
</comment>
<dbReference type="GO" id="GO:0006816">
    <property type="term" value="P:calcium ion transport"/>
    <property type="evidence" value="ECO:0007669"/>
    <property type="project" value="TreeGrafter"/>
</dbReference>
<dbReference type="EMBL" id="AFYH01083850">
    <property type="status" value="NOT_ANNOTATED_CDS"/>
    <property type="molecule type" value="Genomic_DNA"/>
</dbReference>
<dbReference type="EMBL" id="AFYH01083849">
    <property type="status" value="NOT_ANNOTATED_CDS"/>
    <property type="molecule type" value="Genomic_DNA"/>
</dbReference>
<dbReference type="HOGENOM" id="CLU_116349_3_0_1"/>
<evidence type="ECO:0000256" key="3">
    <source>
        <dbReference type="ARBA" id="ARBA00022448"/>
    </source>
</evidence>
<reference evidence="16" key="1">
    <citation type="submission" date="2011-08" db="EMBL/GenBank/DDBJ databases">
        <title>The draft genome of Latimeria chalumnae.</title>
        <authorList>
            <person name="Di Palma F."/>
            <person name="Alfoldi J."/>
            <person name="Johnson J."/>
            <person name="Berlin A."/>
            <person name="Gnerre S."/>
            <person name="Jaffe D."/>
            <person name="MacCallum I."/>
            <person name="Young S."/>
            <person name="Walker B.J."/>
            <person name="Lander E."/>
            <person name="Lindblad-Toh K."/>
        </authorList>
    </citation>
    <scope>NUCLEOTIDE SEQUENCE [LARGE SCALE GENOMIC DNA]</scope>
    <source>
        <strain evidence="16">Wild caught</strain>
    </source>
</reference>
<keyword evidence="6" id="KW-0732">Signal</keyword>
<keyword evidence="7 14" id="KW-1133">Transmembrane helix</keyword>
<dbReference type="Bgee" id="ENSLACG00000006022">
    <property type="expression patterns" value="Expressed in muscle tissue and 6 other cell types or tissues"/>
</dbReference>
<dbReference type="KEGG" id="lcm:102359770"/>
<dbReference type="EMBL" id="AFYH01083842">
    <property type="status" value="NOT_ANNOTATED_CDS"/>
    <property type="molecule type" value="Genomic_DNA"/>
</dbReference>
<evidence type="ECO:0000256" key="4">
    <source>
        <dbReference type="ARBA" id="ARBA00022475"/>
    </source>
</evidence>
<reference evidence="15" key="3">
    <citation type="submission" date="2025-09" db="UniProtKB">
        <authorList>
            <consortium name="Ensembl"/>
        </authorList>
    </citation>
    <scope>IDENTIFICATION</scope>
</reference>
<keyword evidence="9" id="KW-1015">Disulfide bond</keyword>
<dbReference type="GeneID" id="102359770"/>
<keyword evidence="8 14" id="KW-0472">Membrane</keyword>
<evidence type="ECO:0000256" key="6">
    <source>
        <dbReference type="ARBA" id="ARBA00022729"/>
    </source>
</evidence>
<dbReference type="FunCoup" id="H3AAW5">
    <property type="interactions" value="133"/>
</dbReference>
<keyword evidence="5 14" id="KW-0812">Transmembrane</keyword>
<evidence type="ECO:0000256" key="14">
    <source>
        <dbReference type="SAM" id="Phobius"/>
    </source>
</evidence>
<dbReference type="InterPro" id="IPR038126">
    <property type="entry name" value="RAMP_sf"/>
</dbReference>
<dbReference type="EMBL" id="AFYH01083845">
    <property type="status" value="NOT_ANNOTATED_CDS"/>
    <property type="molecule type" value="Genomic_DNA"/>
</dbReference>
<dbReference type="Ensembl" id="ENSLACT00000006843.1">
    <property type="protein sequence ID" value="ENSLACP00000006786.1"/>
    <property type="gene ID" value="ENSLACG00000006022.1"/>
</dbReference>
<dbReference type="AlphaFoldDB" id="H3AAW5"/>
<dbReference type="CTD" id="10267"/>